<dbReference type="EMBL" id="GGEC01027853">
    <property type="protein sequence ID" value="MBX08337.1"/>
    <property type="molecule type" value="Transcribed_RNA"/>
</dbReference>
<sequence>MPESQLCITMSCSIRVKFHVLFCFSSFSPAVAFLFADGASPNLPANSIRVVLVTIIKLVGEPMKSMRAPKAPFPFRLMGWTAARDFAGEAESCSLSPLNCGRVVIMVAAIC</sequence>
<protein>
    <submittedName>
        <fullName evidence="1">Uncharacterized protein MANES_14G134800</fullName>
    </submittedName>
</protein>
<accession>A0A2P2KRP3</accession>
<name>A0A2P2KRP3_RHIMU</name>
<proteinExistence type="predicted"/>
<dbReference type="AlphaFoldDB" id="A0A2P2KRP3"/>
<reference evidence="1" key="1">
    <citation type="submission" date="2018-02" db="EMBL/GenBank/DDBJ databases">
        <title>Rhizophora mucronata_Transcriptome.</title>
        <authorList>
            <person name="Meera S.P."/>
            <person name="Sreeshan A."/>
            <person name="Augustine A."/>
        </authorList>
    </citation>
    <scope>NUCLEOTIDE SEQUENCE</scope>
    <source>
        <tissue evidence="1">Leaf</tissue>
    </source>
</reference>
<organism evidence="1">
    <name type="scientific">Rhizophora mucronata</name>
    <name type="common">Asiatic mangrove</name>
    <dbReference type="NCBI Taxonomy" id="61149"/>
    <lineage>
        <taxon>Eukaryota</taxon>
        <taxon>Viridiplantae</taxon>
        <taxon>Streptophyta</taxon>
        <taxon>Embryophyta</taxon>
        <taxon>Tracheophyta</taxon>
        <taxon>Spermatophyta</taxon>
        <taxon>Magnoliopsida</taxon>
        <taxon>eudicotyledons</taxon>
        <taxon>Gunneridae</taxon>
        <taxon>Pentapetalae</taxon>
        <taxon>rosids</taxon>
        <taxon>fabids</taxon>
        <taxon>Malpighiales</taxon>
        <taxon>Rhizophoraceae</taxon>
        <taxon>Rhizophora</taxon>
    </lineage>
</organism>
<evidence type="ECO:0000313" key="1">
    <source>
        <dbReference type="EMBL" id="MBX08337.1"/>
    </source>
</evidence>